<reference evidence="3" key="1">
    <citation type="submission" date="2021-02" db="EMBL/GenBank/DDBJ databases">
        <authorList>
            <person name="Nowell W R."/>
        </authorList>
    </citation>
    <scope>NUCLEOTIDE SEQUENCE</scope>
</reference>
<dbReference type="EMBL" id="CAJOBI010219808">
    <property type="protein sequence ID" value="CAF5038522.1"/>
    <property type="molecule type" value="Genomic_DNA"/>
</dbReference>
<dbReference type="EMBL" id="CAJOBI010217470">
    <property type="protein sequence ID" value="CAF5033089.1"/>
    <property type="molecule type" value="Genomic_DNA"/>
</dbReference>
<comment type="caution">
    <text evidence="3">The sequence shown here is derived from an EMBL/GenBank/DDBJ whole genome shotgun (WGS) entry which is preliminary data.</text>
</comment>
<name>A0A8S3DSV4_9BILA</name>
<dbReference type="EMBL" id="CAJOBJ010225979">
    <property type="protein sequence ID" value="CAF5043934.1"/>
    <property type="molecule type" value="Genomic_DNA"/>
</dbReference>
<organism evidence="3 6">
    <name type="scientific">Rotaria magnacalcarata</name>
    <dbReference type="NCBI Taxonomy" id="392030"/>
    <lineage>
        <taxon>Eukaryota</taxon>
        <taxon>Metazoa</taxon>
        <taxon>Spiralia</taxon>
        <taxon>Gnathifera</taxon>
        <taxon>Rotifera</taxon>
        <taxon>Eurotatoria</taxon>
        <taxon>Bdelloidea</taxon>
        <taxon>Philodinida</taxon>
        <taxon>Philodinidae</taxon>
        <taxon>Rotaria</taxon>
    </lineage>
</organism>
<feature type="non-terminal residue" evidence="3">
    <location>
        <position position="1"/>
    </location>
</feature>
<accession>A0A8S3DSV4</accession>
<proteinExistence type="predicted"/>
<feature type="signal peptide" evidence="1">
    <location>
        <begin position="1"/>
        <end position="16"/>
    </location>
</feature>
<dbReference type="EMBL" id="CAJOBJ010230651">
    <property type="protein sequence ID" value="CAF5054093.1"/>
    <property type="molecule type" value="Genomic_DNA"/>
</dbReference>
<feature type="chain" id="PRO_5036273952" evidence="1">
    <location>
        <begin position="17"/>
        <end position="52"/>
    </location>
</feature>
<protein>
    <submittedName>
        <fullName evidence="3">Uncharacterized protein</fullName>
    </submittedName>
</protein>
<evidence type="ECO:0000313" key="2">
    <source>
        <dbReference type="EMBL" id="CAF5033089.1"/>
    </source>
</evidence>
<keyword evidence="1" id="KW-0732">Signal</keyword>
<dbReference type="AlphaFoldDB" id="A0A8S3DSV4"/>
<evidence type="ECO:0000313" key="3">
    <source>
        <dbReference type="EMBL" id="CAF5038522.1"/>
    </source>
</evidence>
<evidence type="ECO:0000256" key="1">
    <source>
        <dbReference type="SAM" id="SignalP"/>
    </source>
</evidence>
<dbReference type="Proteomes" id="UP000681720">
    <property type="component" value="Unassembled WGS sequence"/>
</dbReference>
<evidence type="ECO:0000313" key="6">
    <source>
        <dbReference type="Proteomes" id="UP000676336"/>
    </source>
</evidence>
<gene>
    <name evidence="4" type="ORF">GIL414_LOCUS59582</name>
    <name evidence="5" type="ORF">GIL414_LOCUS60135</name>
    <name evidence="2" type="ORF">SMN809_LOCUS58229</name>
    <name evidence="3" type="ORF">SMN809_LOCUS58517</name>
</gene>
<dbReference type="Proteomes" id="UP000676336">
    <property type="component" value="Unassembled WGS sequence"/>
</dbReference>
<evidence type="ECO:0000313" key="4">
    <source>
        <dbReference type="EMBL" id="CAF5043934.1"/>
    </source>
</evidence>
<evidence type="ECO:0000313" key="5">
    <source>
        <dbReference type="EMBL" id="CAF5054093.1"/>
    </source>
</evidence>
<sequence length="52" mass="5660">MIGFLLVLLLISSTKQLNIETCRYPMGIETGKILDSAFSSSSHARESTIASK</sequence>